<gene>
    <name evidence="1" type="ORF">RDB_LOCUS140520</name>
</gene>
<protein>
    <submittedName>
        <fullName evidence="1">Uncharacterized protein</fullName>
    </submittedName>
</protein>
<organism evidence="1 2">
    <name type="scientific">Rhizoctonia solani</name>
    <dbReference type="NCBI Taxonomy" id="456999"/>
    <lineage>
        <taxon>Eukaryota</taxon>
        <taxon>Fungi</taxon>
        <taxon>Dikarya</taxon>
        <taxon>Basidiomycota</taxon>
        <taxon>Agaricomycotina</taxon>
        <taxon>Agaricomycetes</taxon>
        <taxon>Cantharellales</taxon>
        <taxon>Ceratobasidiaceae</taxon>
        <taxon>Rhizoctonia</taxon>
    </lineage>
</organism>
<accession>A0A8H3HKT2</accession>
<reference evidence="1" key="1">
    <citation type="submission" date="2021-01" db="EMBL/GenBank/DDBJ databases">
        <authorList>
            <person name="Kaushik A."/>
        </authorList>
    </citation>
    <scope>NUCLEOTIDE SEQUENCE</scope>
    <source>
        <strain evidence="1">AG3-1AP</strain>
    </source>
</reference>
<dbReference type="AlphaFoldDB" id="A0A8H3HKT2"/>
<dbReference type="EMBL" id="CAJMWV010006071">
    <property type="protein sequence ID" value="CAE6518379.1"/>
    <property type="molecule type" value="Genomic_DNA"/>
</dbReference>
<sequence length="431" mass="47277">MGKPTRNNSSALGAPCEASDLHQAHEPHVHQTSLPLRHLRQRGLATASQVTASGGGFLLERRARESLNIQADESPPNVPQPHVRLPRPFVEDTVDADRVTVCPADANNCDLTSTTTEILVEPVPESSHEKLNSSHKPRVKVLLYGNDCDYFSASDIKRLSAIYLKYVKGAHRNNIRVHTRGGSIGNEFRWFFDPDDIAPGGLLILCISGHGKRTIQGVDLSMNQFGPKLMDSLDLYEGINRLQVRCTLEVVFGACNSEAAIVGLDRLLWMQVPNTLGKGLAAPSLLNALFKTLNPSHLVPKLSTKAIVVVWAAAVDGGLAYEEMDLPGRMGTNDIMIGAICRTFESAGRAVSRKVLFSKIDETVSEYNTARDKQYLSKTQEERRKAQDSGRYGDPQLVCLLSSLEHRELVLNGLAFEAIDGIDMIDFVGVE</sequence>
<dbReference type="Gene3D" id="3.40.50.1460">
    <property type="match status" value="1"/>
</dbReference>
<evidence type="ECO:0000313" key="1">
    <source>
        <dbReference type="EMBL" id="CAE6518379.1"/>
    </source>
</evidence>
<dbReference type="Proteomes" id="UP000663831">
    <property type="component" value="Unassembled WGS sequence"/>
</dbReference>
<proteinExistence type="predicted"/>
<evidence type="ECO:0000313" key="2">
    <source>
        <dbReference type="Proteomes" id="UP000663831"/>
    </source>
</evidence>
<name>A0A8H3HKT2_9AGAM</name>
<comment type="caution">
    <text evidence="1">The sequence shown here is derived from an EMBL/GenBank/DDBJ whole genome shotgun (WGS) entry which is preliminary data.</text>
</comment>